<dbReference type="Gene3D" id="3.40.50.12780">
    <property type="entry name" value="N-terminal domain of ligase-like"/>
    <property type="match status" value="1"/>
</dbReference>
<keyword evidence="2" id="KW-0436">Ligase</keyword>
<dbReference type="InterPro" id="IPR042099">
    <property type="entry name" value="ANL_N_sf"/>
</dbReference>
<reference evidence="5" key="1">
    <citation type="journal article" date="2020" name="bioRxiv">
        <title>Whole genome comparisons of ergot fungi reveals the divergence and evolution of species within the genus Claviceps are the result of varying mechanisms driving genome evolution and host range expansion.</title>
        <authorList>
            <person name="Wyka S.A."/>
            <person name="Mondo S.J."/>
            <person name="Liu M."/>
            <person name="Dettman J."/>
            <person name="Nalam V."/>
            <person name="Broders K.D."/>
        </authorList>
    </citation>
    <scope>NUCLEOTIDE SEQUENCE</scope>
    <source>
        <strain evidence="5">CCC 489</strain>
    </source>
</reference>
<dbReference type="Proteomes" id="UP000811619">
    <property type="component" value="Unassembled WGS sequence"/>
</dbReference>
<dbReference type="PANTHER" id="PTHR24096:SF149">
    <property type="entry name" value="AMP-BINDING DOMAIN-CONTAINING PROTEIN-RELATED"/>
    <property type="match status" value="1"/>
</dbReference>
<dbReference type="Pfam" id="PF13193">
    <property type="entry name" value="AMP-binding_C"/>
    <property type="match status" value="1"/>
</dbReference>
<dbReference type="InterPro" id="IPR020845">
    <property type="entry name" value="AMP-binding_CS"/>
</dbReference>
<accession>A0A8K0NM15</accession>
<evidence type="ECO:0000313" key="5">
    <source>
        <dbReference type="EMBL" id="KAG5930329.1"/>
    </source>
</evidence>
<dbReference type="Gene3D" id="3.30.300.30">
    <property type="match status" value="1"/>
</dbReference>
<comment type="caution">
    <text evidence="5">The sequence shown here is derived from an EMBL/GenBank/DDBJ whole genome shotgun (WGS) entry which is preliminary data.</text>
</comment>
<keyword evidence="6" id="KW-1185">Reference proteome</keyword>
<dbReference type="InterPro" id="IPR045851">
    <property type="entry name" value="AMP-bd_C_sf"/>
</dbReference>
<evidence type="ECO:0000259" key="4">
    <source>
        <dbReference type="Pfam" id="PF13193"/>
    </source>
</evidence>
<dbReference type="SUPFAM" id="SSF56801">
    <property type="entry name" value="Acetyl-CoA synthetase-like"/>
    <property type="match status" value="1"/>
</dbReference>
<dbReference type="PROSITE" id="PS00455">
    <property type="entry name" value="AMP_BINDING"/>
    <property type="match status" value="1"/>
</dbReference>
<dbReference type="Pfam" id="PF00501">
    <property type="entry name" value="AMP-binding"/>
    <property type="match status" value="1"/>
</dbReference>
<feature type="domain" description="AMP-binding enzyme C-terminal" evidence="4">
    <location>
        <begin position="459"/>
        <end position="533"/>
    </location>
</feature>
<evidence type="ECO:0000259" key="3">
    <source>
        <dbReference type="Pfam" id="PF00501"/>
    </source>
</evidence>
<dbReference type="EMBL" id="SRPY01000017">
    <property type="protein sequence ID" value="KAG5930329.1"/>
    <property type="molecule type" value="Genomic_DNA"/>
</dbReference>
<comment type="similarity">
    <text evidence="1">Belongs to the ATP-dependent AMP-binding enzyme family.</text>
</comment>
<dbReference type="InterPro" id="IPR025110">
    <property type="entry name" value="AMP-bd_C"/>
</dbReference>
<dbReference type="AlphaFoldDB" id="A0A8K0NM15"/>
<dbReference type="GO" id="GO:0016405">
    <property type="term" value="F:CoA-ligase activity"/>
    <property type="evidence" value="ECO:0007669"/>
    <property type="project" value="TreeGrafter"/>
</dbReference>
<evidence type="ECO:0000256" key="2">
    <source>
        <dbReference type="ARBA" id="ARBA00022598"/>
    </source>
</evidence>
<dbReference type="OrthoDB" id="6509636at2759"/>
<gene>
    <name evidence="5" type="ORF">E4U42_002070</name>
</gene>
<proteinExistence type="inferred from homology"/>
<dbReference type="PANTHER" id="PTHR24096">
    <property type="entry name" value="LONG-CHAIN-FATTY-ACID--COA LIGASE"/>
    <property type="match status" value="1"/>
</dbReference>
<evidence type="ECO:0000313" key="6">
    <source>
        <dbReference type="Proteomes" id="UP000811619"/>
    </source>
</evidence>
<sequence>MIFTSRYQIDVPQVDVLTYLFETPPARQDSFVYVDAERPTQGLRMPELKSSVQRLARGLRDKENVRDGHVVLAYTENSIWYPVIVLGTICAGAVFTGANPGYTSTELGHQLKVSGARCIFTDSDRLDRTLQAARAVGLPDSSIILVDHGDQSPRDAGHGFCSIHDLLASEPYSWEVVRDRAVLAEKIAVLNFSSGTTGSPKACMITHGNLVANAEQQLHLDRVARERSSDPRYAAHDVHCAFLPFYHASGMIVYCLMNLKRPCTTVVMRRFSLKLLLATIQRFRVTYLFIAPPVAVMLAKSDLLAQYDLGSVKFLFCGAAPLKPELSRKLEAIFSGGRVRSRQGWGMTEATMAVTLFAPDEFDPSHRGVGYLVPNTEMKIVADDGRPLGCNEEGEALVRSPGAFKGYYKNPDATREAWTEDGWLRTGDIVTMDESGLLTIVGRKKQLIKVKGFQVAPSELEGQLLEHEGVKDCAVIGVNRDGQEHPQAHIVPRDSAVTAASILEFMDRRLSAHKRLTGGIVFTDAIPKSASGKILHRLLQDTAPSSRQARL</sequence>
<feature type="domain" description="AMP-dependent synthetase/ligase" evidence="3">
    <location>
        <begin position="46"/>
        <end position="408"/>
    </location>
</feature>
<dbReference type="CDD" id="cd05911">
    <property type="entry name" value="Firefly_Luc_like"/>
    <property type="match status" value="1"/>
</dbReference>
<evidence type="ECO:0000256" key="1">
    <source>
        <dbReference type="ARBA" id="ARBA00006432"/>
    </source>
</evidence>
<dbReference type="InterPro" id="IPR000873">
    <property type="entry name" value="AMP-dep_synth/lig_dom"/>
</dbReference>
<protein>
    <submittedName>
        <fullName evidence="5">Uncharacterized protein</fullName>
    </submittedName>
</protein>
<name>A0A8K0NM15_9HYPO</name>
<organism evidence="5 6">
    <name type="scientific">Claviceps africana</name>
    <dbReference type="NCBI Taxonomy" id="83212"/>
    <lineage>
        <taxon>Eukaryota</taxon>
        <taxon>Fungi</taxon>
        <taxon>Dikarya</taxon>
        <taxon>Ascomycota</taxon>
        <taxon>Pezizomycotina</taxon>
        <taxon>Sordariomycetes</taxon>
        <taxon>Hypocreomycetidae</taxon>
        <taxon>Hypocreales</taxon>
        <taxon>Clavicipitaceae</taxon>
        <taxon>Claviceps</taxon>
    </lineage>
</organism>